<proteinExistence type="predicted"/>
<name>A0A931MJK7_9SPHN</name>
<comment type="caution">
    <text evidence="1">The sequence shown here is derived from an EMBL/GenBank/DDBJ whole genome shotgun (WGS) entry which is preliminary data.</text>
</comment>
<gene>
    <name evidence="1" type="ORF">I5E68_01495</name>
</gene>
<dbReference type="EMBL" id="JADZGI010000001">
    <property type="protein sequence ID" value="MBH0111625.1"/>
    <property type="molecule type" value="Genomic_DNA"/>
</dbReference>
<evidence type="ECO:0000313" key="2">
    <source>
        <dbReference type="Proteomes" id="UP000617634"/>
    </source>
</evidence>
<organism evidence="1 2">
    <name type="scientific">Novosphingobium aureum</name>
    <dbReference type="NCBI Taxonomy" id="2792964"/>
    <lineage>
        <taxon>Bacteria</taxon>
        <taxon>Pseudomonadati</taxon>
        <taxon>Pseudomonadota</taxon>
        <taxon>Alphaproteobacteria</taxon>
        <taxon>Sphingomonadales</taxon>
        <taxon>Sphingomonadaceae</taxon>
        <taxon>Novosphingobium</taxon>
    </lineage>
</organism>
<sequence length="90" mass="10007">MKDIQDDLELWVSKKPYMEENCSINGERKQPAQGVIYFSRALLRRKQTKNGAAGQPTSGQIATDKSLLKAAKWLISSNAGGTIRLNLTTR</sequence>
<dbReference type="RefSeq" id="WP_197160084.1">
    <property type="nucleotide sequence ID" value="NZ_JADZGI010000001.1"/>
</dbReference>
<protein>
    <submittedName>
        <fullName evidence="1">Uncharacterized protein</fullName>
    </submittedName>
</protein>
<dbReference type="Proteomes" id="UP000617634">
    <property type="component" value="Unassembled WGS sequence"/>
</dbReference>
<reference evidence="1" key="1">
    <citation type="submission" date="2020-11" db="EMBL/GenBank/DDBJ databases">
        <title>Novosphingobium aureum sp. nov., a marine bacterium isolated from sediment of a salt flat.</title>
        <authorList>
            <person name="Yoo Y."/>
            <person name="Kim J.-J."/>
        </authorList>
    </citation>
    <scope>NUCLEOTIDE SEQUENCE</scope>
    <source>
        <strain evidence="1">YJ-S2-02</strain>
    </source>
</reference>
<accession>A0A931MJK7</accession>
<dbReference type="AlphaFoldDB" id="A0A931MJK7"/>
<keyword evidence="2" id="KW-1185">Reference proteome</keyword>
<evidence type="ECO:0000313" key="1">
    <source>
        <dbReference type="EMBL" id="MBH0111625.1"/>
    </source>
</evidence>